<keyword evidence="2" id="KW-1133">Transmembrane helix</keyword>
<sequence>MHVGTWRCAAPSLGVSPTVRDADERRRPGSWSGLNPLVRGLAGPRRRSGSLTAHAAPLISPCGFIAALHWIYTMRLIKRLKPFRTPRYEATSPSSSYPDSYLSSYLQSVIASGSEEALSRTPSPVCASRTEGGGPRVRAVQLDDEGRARTVPTAQ</sequence>
<evidence type="ECO:0000256" key="2">
    <source>
        <dbReference type="SAM" id="Phobius"/>
    </source>
</evidence>
<reference evidence="3 4" key="1">
    <citation type="journal article" date="2015" name="Biotechnol. Biofuels">
        <title>Enhanced degradation of softwood versus hardwood by the white-rot fungus Pycnoporus coccineus.</title>
        <authorList>
            <person name="Couturier M."/>
            <person name="Navarro D."/>
            <person name="Chevret D."/>
            <person name="Henrissat B."/>
            <person name="Piumi F."/>
            <person name="Ruiz-Duenas F.J."/>
            <person name="Martinez A.T."/>
            <person name="Grigoriev I.V."/>
            <person name="Riley R."/>
            <person name="Lipzen A."/>
            <person name="Berrin J.G."/>
            <person name="Master E.R."/>
            <person name="Rosso M.N."/>
        </authorList>
    </citation>
    <scope>NUCLEOTIDE SEQUENCE [LARGE SCALE GENOMIC DNA]</scope>
    <source>
        <strain evidence="3 4">BRFM310</strain>
    </source>
</reference>
<organism evidence="3 4">
    <name type="scientific">Trametes coccinea (strain BRFM310)</name>
    <name type="common">Pycnoporus coccineus</name>
    <dbReference type="NCBI Taxonomy" id="1353009"/>
    <lineage>
        <taxon>Eukaryota</taxon>
        <taxon>Fungi</taxon>
        <taxon>Dikarya</taxon>
        <taxon>Basidiomycota</taxon>
        <taxon>Agaricomycotina</taxon>
        <taxon>Agaricomycetes</taxon>
        <taxon>Polyporales</taxon>
        <taxon>Polyporaceae</taxon>
        <taxon>Trametes</taxon>
    </lineage>
</organism>
<keyword evidence="4" id="KW-1185">Reference proteome</keyword>
<feature type="region of interest" description="Disordered" evidence="1">
    <location>
        <begin position="113"/>
        <end position="155"/>
    </location>
</feature>
<evidence type="ECO:0000313" key="4">
    <source>
        <dbReference type="Proteomes" id="UP000193067"/>
    </source>
</evidence>
<proteinExistence type="predicted"/>
<dbReference type="Proteomes" id="UP000193067">
    <property type="component" value="Unassembled WGS sequence"/>
</dbReference>
<protein>
    <submittedName>
        <fullName evidence="3">Uncharacterized protein</fullName>
    </submittedName>
</protein>
<evidence type="ECO:0000256" key="1">
    <source>
        <dbReference type="SAM" id="MobiDB-lite"/>
    </source>
</evidence>
<gene>
    <name evidence="3" type="ORF">PYCCODRAFT_1440410</name>
</gene>
<dbReference type="AlphaFoldDB" id="A0A1Y2I7V6"/>
<evidence type="ECO:0000313" key="3">
    <source>
        <dbReference type="EMBL" id="OSC97209.1"/>
    </source>
</evidence>
<name>A0A1Y2I7V6_TRAC3</name>
<keyword evidence="2" id="KW-0472">Membrane</keyword>
<feature type="transmembrane region" description="Helical" evidence="2">
    <location>
        <begin position="51"/>
        <end position="72"/>
    </location>
</feature>
<keyword evidence="2" id="KW-0812">Transmembrane</keyword>
<accession>A0A1Y2I7V6</accession>
<dbReference type="EMBL" id="KZ084155">
    <property type="protein sequence ID" value="OSC97209.1"/>
    <property type="molecule type" value="Genomic_DNA"/>
</dbReference>